<feature type="region of interest" description="Disordered" evidence="1">
    <location>
        <begin position="161"/>
        <end position="209"/>
    </location>
</feature>
<dbReference type="Proteomes" id="UP001301958">
    <property type="component" value="Unassembled WGS sequence"/>
</dbReference>
<evidence type="ECO:0000313" key="3">
    <source>
        <dbReference type="Proteomes" id="UP001301958"/>
    </source>
</evidence>
<dbReference type="AlphaFoldDB" id="A0AAN7BNP9"/>
<reference evidence="2" key="2">
    <citation type="submission" date="2023-05" db="EMBL/GenBank/DDBJ databases">
        <authorList>
            <consortium name="Lawrence Berkeley National Laboratory"/>
            <person name="Steindorff A."/>
            <person name="Hensen N."/>
            <person name="Bonometti L."/>
            <person name="Westerberg I."/>
            <person name="Brannstrom I.O."/>
            <person name="Guillou S."/>
            <person name="Cros-Aarteil S."/>
            <person name="Calhoun S."/>
            <person name="Haridas S."/>
            <person name="Kuo A."/>
            <person name="Mondo S."/>
            <person name="Pangilinan J."/>
            <person name="Riley R."/>
            <person name="Labutti K."/>
            <person name="Andreopoulos B."/>
            <person name="Lipzen A."/>
            <person name="Chen C."/>
            <person name="Yanf M."/>
            <person name="Daum C."/>
            <person name="Ng V."/>
            <person name="Clum A."/>
            <person name="Ohm R."/>
            <person name="Martin F."/>
            <person name="Silar P."/>
            <person name="Natvig D."/>
            <person name="Lalanne C."/>
            <person name="Gautier V."/>
            <person name="Ament-Velasquez S.L."/>
            <person name="Kruys A."/>
            <person name="Hutchinson M.I."/>
            <person name="Powell A.J."/>
            <person name="Barry K."/>
            <person name="Miller A.N."/>
            <person name="Grigoriev I.V."/>
            <person name="Debuchy R."/>
            <person name="Gladieux P."/>
            <person name="Thoren M.H."/>
            <person name="Johannesson H."/>
        </authorList>
    </citation>
    <scope>NUCLEOTIDE SEQUENCE</scope>
    <source>
        <strain evidence="2">CBS 990.96</strain>
    </source>
</reference>
<proteinExistence type="predicted"/>
<keyword evidence="3" id="KW-1185">Reference proteome</keyword>
<organism evidence="2 3">
    <name type="scientific">Podospora fimiseda</name>
    <dbReference type="NCBI Taxonomy" id="252190"/>
    <lineage>
        <taxon>Eukaryota</taxon>
        <taxon>Fungi</taxon>
        <taxon>Dikarya</taxon>
        <taxon>Ascomycota</taxon>
        <taxon>Pezizomycotina</taxon>
        <taxon>Sordariomycetes</taxon>
        <taxon>Sordariomycetidae</taxon>
        <taxon>Sordariales</taxon>
        <taxon>Podosporaceae</taxon>
        <taxon>Podospora</taxon>
    </lineage>
</organism>
<feature type="compositionally biased region" description="Low complexity" evidence="1">
    <location>
        <begin position="161"/>
        <end position="201"/>
    </location>
</feature>
<sequence length="315" mass="33825">MSVVRAFTNRRVKQSLQTSELNSLPQRGSTKNASAGVSIRNKISSPVELLHTTNVLAYNAPDLYPNPKTASSTNSHRSDDDMSDSAFTAGTTPPTSPDIETSPKRVTNPKRTVSPEPNHLSAYFAAPGQTVQPQARNQAPIIPQRAPSHSKKTYTNLARQRSVSNVSANSQQSASTNASYTFSRSPSNSTATSAASQASSSPVQHRMKHSGAAAAAAAAFVAATPPPKVQRYQHRKEYSESHPFGPELQQVSEIAEEYGVKEQVNVVDAEEKEMIAKGLLKFTAGDYLGEIRGLISSFFVEEQSSPAPVATAAWI</sequence>
<reference evidence="2" key="1">
    <citation type="journal article" date="2023" name="Mol. Phylogenet. Evol.">
        <title>Genome-scale phylogeny and comparative genomics of the fungal order Sordariales.</title>
        <authorList>
            <person name="Hensen N."/>
            <person name="Bonometti L."/>
            <person name="Westerberg I."/>
            <person name="Brannstrom I.O."/>
            <person name="Guillou S."/>
            <person name="Cros-Aarteil S."/>
            <person name="Calhoun S."/>
            <person name="Haridas S."/>
            <person name="Kuo A."/>
            <person name="Mondo S."/>
            <person name="Pangilinan J."/>
            <person name="Riley R."/>
            <person name="LaButti K."/>
            <person name="Andreopoulos B."/>
            <person name="Lipzen A."/>
            <person name="Chen C."/>
            <person name="Yan M."/>
            <person name="Daum C."/>
            <person name="Ng V."/>
            <person name="Clum A."/>
            <person name="Steindorff A."/>
            <person name="Ohm R.A."/>
            <person name="Martin F."/>
            <person name="Silar P."/>
            <person name="Natvig D.O."/>
            <person name="Lalanne C."/>
            <person name="Gautier V."/>
            <person name="Ament-Velasquez S.L."/>
            <person name="Kruys A."/>
            <person name="Hutchinson M.I."/>
            <person name="Powell A.J."/>
            <person name="Barry K."/>
            <person name="Miller A.N."/>
            <person name="Grigoriev I.V."/>
            <person name="Debuchy R."/>
            <person name="Gladieux P."/>
            <person name="Hiltunen Thoren M."/>
            <person name="Johannesson H."/>
        </authorList>
    </citation>
    <scope>NUCLEOTIDE SEQUENCE</scope>
    <source>
        <strain evidence="2">CBS 990.96</strain>
    </source>
</reference>
<comment type="caution">
    <text evidence="2">The sequence shown here is derived from an EMBL/GenBank/DDBJ whole genome shotgun (WGS) entry which is preliminary data.</text>
</comment>
<evidence type="ECO:0000313" key="2">
    <source>
        <dbReference type="EMBL" id="KAK4226926.1"/>
    </source>
</evidence>
<gene>
    <name evidence="2" type="ORF">QBC38DRAFT_510036</name>
</gene>
<accession>A0AAN7BNP9</accession>
<feature type="compositionally biased region" description="Polar residues" evidence="1">
    <location>
        <begin position="14"/>
        <end position="35"/>
    </location>
</feature>
<feature type="region of interest" description="Disordered" evidence="1">
    <location>
        <begin position="59"/>
        <end position="120"/>
    </location>
</feature>
<evidence type="ECO:0000256" key="1">
    <source>
        <dbReference type="SAM" id="MobiDB-lite"/>
    </source>
</evidence>
<name>A0AAN7BNP9_9PEZI</name>
<protein>
    <submittedName>
        <fullName evidence="2">Uncharacterized protein</fullName>
    </submittedName>
</protein>
<dbReference type="EMBL" id="MU865339">
    <property type="protein sequence ID" value="KAK4226926.1"/>
    <property type="molecule type" value="Genomic_DNA"/>
</dbReference>
<feature type="region of interest" description="Disordered" evidence="1">
    <location>
        <begin position="1"/>
        <end position="37"/>
    </location>
</feature>